<sequence length="277" mass="28217">MRAARTVGWASAALLVLGGHAGAALWVMSARPEPPPPAGQPIFVDLAPPPPAPDFDVPESGLSLLGPVTTPPPDVEAPPSASEPVEPTAIADPLPPQIELPPIEPLPRLDAAALLPPSAPAERPAPRPERVTRPRAPDPETPRAPRSADTRKPSQTPAAQPAARTRAPASVASPRPAAQASGAGKGAGAKAQASWRATASAVVARHMQRGRYNTRQPVSASISLTVDGAGRITGAAVTSAGGTLDAALTRQIRRLGRLPAPPGGRGLSVVVPVRIAR</sequence>
<feature type="compositionally biased region" description="Pro residues" evidence="1">
    <location>
        <begin position="93"/>
        <end position="103"/>
    </location>
</feature>
<keyword evidence="3" id="KW-1185">Reference proteome</keyword>
<evidence type="ECO:0000313" key="2">
    <source>
        <dbReference type="EMBL" id="SDX32043.1"/>
    </source>
</evidence>
<feature type="region of interest" description="Disordered" evidence="1">
    <location>
        <begin position="116"/>
        <end position="192"/>
    </location>
</feature>
<dbReference type="AlphaFoldDB" id="A0A1H3AQX0"/>
<organism evidence="2 3">
    <name type="scientific">Paracoccus sanguinis</name>
    <dbReference type="NCBI Taxonomy" id="1545044"/>
    <lineage>
        <taxon>Bacteria</taxon>
        <taxon>Pseudomonadati</taxon>
        <taxon>Pseudomonadota</taxon>
        <taxon>Alphaproteobacteria</taxon>
        <taxon>Rhodobacterales</taxon>
        <taxon>Paracoccaceae</taxon>
        <taxon>Paracoccus</taxon>
    </lineage>
</organism>
<reference evidence="3" key="1">
    <citation type="submission" date="2016-10" db="EMBL/GenBank/DDBJ databases">
        <authorList>
            <person name="Varghese N."/>
            <person name="Submissions S."/>
        </authorList>
    </citation>
    <scope>NUCLEOTIDE SEQUENCE [LARGE SCALE GENOMIC DNA]</scope>
    <source>
        <strain evidence="3">DSM 29303</strain>
    </source>
</reference>
<protein>
    <submittedName>
        <fullName evidence="2">Outer membrane transport energization protein TonB</fullName>
    </submittedName>
</protein>
<dbReference type="RefSeq" id="WP_074826897.1">
    <property type="nucleotide sequence ID" value="NZ_FNNA01000004.1"/>
</dbReference>
<feature type="compositionally biased region" description="Low complexity" evidence="1">
    <location>
        <begin position="153"/>
        <end position="192"/>
    </location>
</feature>
<dbReference type="SUPFAM" id="SSF74653">
    <property type="entry name" value="TolA/TonB C-terminal domain"/>
    <property type="match status" value="1"/>
</dbReference>
<evidence type="ECO:0000313" key="3">
    <source>
        <dbReference type="Proteomes" id="UP000182944"/>
    </source>
</evidence>
<gene>
    <name evidence="2" type="ORF">SAMN05444276_104176</name>
</gene>
<dbReference type="STRING" id="1545044.SAMN05444276_104176"/>
<name>A0A1H3AQX0_9RHOB</name>
<feature type="region of interest" description="Disordered" evidence="1">
    <location>
        <begin position="37"/>
        <end position="103"/>
    </location>
</feature>
<feature type="compositionally biased region" description="Basic and acidic residues" evidence="1">
    <location>
        <begin position="124"/>
        <end position="152"/>
    </location>
</feature>
<dbReference type="OrthoDB" id="7777002at2"/>
<evidence type="ECO:0000256" key="1">
    <source>
        <dbReference type="SAM" id="MobiDB-lite"/>
    </source>
</evidence>
<accession>A0A1H3AQX0</accession>
<dbReference type="EMBL" id="FNNA01000004">
    <property type="protein sequence ID" value="SDX32043.1"/>
    <property type="molecule type" value="Genomic_DNA"/>
</dbReference>
<dbReference type="Proteomes" id="UP000182944">
    <property type="component" value="Unassembled WGS sequence"/>
</dbReference>
<feature type="compositionally biased region" description="Low complexity" evidence="1">
    <location>
        <begin position="77"/>
        <end position="87"/>
    </location>
</feature>
<proteinExistence type="predicted"/>